<dbReference type="InterPro" id="IPR039424">
    <property type="entry name" value="SBP_5"/>
</dbReference>
<comment type="similarity">
    <text evidence="2">Belongs to the bacterial solute-binding protein 5 family.</text>
</comment>
<dbReference type="OrthoDB" id="5243526at2"/>
<dbReference type="PROSITE" id="PS01040">
    <property type="entry name" value="SBP_BACTERIAL_5"/>
    <property type="match status" value="1"/>
</dbReference>
<dbReference type="GO" id="GO:0015833">
    <property type="term" value="P:peptide transport"/>
    <property type="evidence" value="ECO:0007669"/>
    <property type="project" value="TreeGrafter"/>
</dbReference>
<gene>
    <name evidence="5" type="ORF">FDO65_18905</name>
</gene>
<evidence type="ECO:0000259" key="4">
    <source>
        <dbReference type="Pfam" id="PF00496"/>
    </source>
</evidence>
<feature type="domain" description="Solute-binding protein family 5" evidence="4">
    <location>
        <begin position="99"/>
        <end position="438"/>
    </location>
</feature>
<dbReference type="GO" id="GO:0042597">
    <property type="term" value="C:periplasmic space"/>
    <property type="evidence" value="ECO:0007669"/>
    <property type="project" value="UniProtKB-ARBA"/>
</dbReference>
<sequence length="518" mass="54478">MIHSPPRTTRRRLATTGVGVVTGTLLLTGCFAGTGGSTASSPTASVEATSGGSSDARVRVAFMQPPRSNLSQFSDDAFKLSRLSIAETLVVLDENGDAQPALATSWEQVNDTTWRFTLREGVKFHDGNDFDAASVVTALTAATKASPKPRILDGVDLTVTSDAPGTVTVTTGKKDPLVPQRLSSPQLSILSPDAYTGGPVDPIGNGTGPFELVAVDGTSTATLNRFDGYWGEKAKAAGIDASFVPDGTARAAALRTGTADVVEAVPVAQAAVVDPALIHEVPMPRTNTLYLNTEKGVFTDPAVRAAARRAINPSVIVDQVYEGRADVAKGLLGPALPWSADRPERTPTAAATDIATTRPKITLGTFTDRAELPEVAVQLEQQLEAAGFEVEQVIREYSYIEKDALAGNFDAFILSRATVLDSGDPAAYMYSDFSCEGSFNISQLCDPNVDQALQTAAAIPAGGERRAAILQAEKLILDTDAAVPMLHERVIQGEQANVTGAARDPRERTLITADTQVG</sequence>
<evidence type="ECO:0000313" key="6">
    <source>
        <dbReference type="Proteomes" id="UP000306985"/>
    </source>
</evidence>
<dbReference type="PANTHER" id="PTHR30290">
    <property type="entry name" value="PERIPLASMIC BINDING COMPONENT OF ABC TRANSPORTER"/>
    <property type="match status" value="1"/>
</dbReference>
<dbReference type="InterPro" id="IPR030678">
    <property type="entry name" value="Peptide/Ni-bd"/>
</dbReference>
<comment type="subcellular location">
    <subcellularLocation>
        <location evidence="1">Cell membrane</location>
        <topology evidence="1">Lipid-anchor</topology>
    </subcellularLocation>
</comment>
<dbReference type="PROSITE" id="PS51257">
    <property type="entry name" value="PROKAR_LIPOPROTEIN"/>
    <property type="match status" value="1"/>
</dbReference>
<organism evidence="5 6">
    <name type="scientific">Nakamurella flava</name>
    <dbReference type="NCBI Taxonomy" id="2576308"/>
    <lineage>
        <taxon>Bacteria</taxon>
        <taxon>Bacillati</taxon>
        <taxon>Actinomycetota</taxon>
        <taxon>Actinomycetes</taxon>
        <taxon>Nakamurellales</taxon>
        <taxon>Nakamurellaceae</taxon>
        <taxon>Nakamurella</taxon>
    </lineage>
</organism>
<name>A0A4U6QAF3_9ACTN</name>
<dbReference type="Gene3D" id="3.10.105.10">
    <property type="entry name" value="Dipeptide-binding Protein, Domain 3"/>
    <property type="match status" value="1"/>
</dbReference>
<accession>A0A4U6QAF3</accession>
<dbReference type="Gene3D" id="3.40.190.10">
    <property type="entry name" value="Periplasmic binding protein-like II"/>
    <property type="match status" value="1"/>
</dbReference>
<evidence type="ECO:0000256" key="3">
    <source>
        <dbReference type="ARBA" id="ARBA00022729"/>
    </source>
</evidence>
<reference evidence="5 6" key="1">
    <citation type="submission" date="2019-05" db="EMBL/GenBank/DDBJ databases">
        <title>Nakamurella sp. N5BH11, whole genome shotgun sequence.</title>
        <authorList>
            <person name="Tuo L."/>
        </authorList>
    </citation>
    <scope>NUCLEOTIDE SEQUENCE [LARGE SCALE GENOMIC DNA]</scope>
    <source>
        <strain evidence="5 6">N5BH11</strain>
    </source>
</reference>
<dbReference type="Proteomes" id="UP000306985">
    <property type="component" value="Unassembled WGS sequence"/>
</dbReference>
<protein>
    <submittedName>
        <fullName evidence="5">ABC transporter substrate-binding protein</fullName>
    </submittedName>
</protein>
<dbReference type="PIRSF" id="PIRSF002741">
    <property type="entry name" value="MppA"/>
    <property type="match status" value="1"/>
</dbReference>
<dbReference type="Pfam" id="PF00496">
    <property type="entry name" value="SBP_bac_5"/>
    <property type="match status" value="1"/>
</dbReference>
<dbReference type="EMBL" id="SZZH01000006">
    <property type="protein sequence ID" value="TKV56910.1"/>
    <property type="molecule type" value="Genomic_DNA"/>
</dbReference>
<evidence type="ECO:0000256" key="1">
    <source>
        <dbReference type="ARBA" id="ARBA00004193"/>
    </source>
</evidence>
<evidence type="ECO:0000256" key="2">
    <source>
        <dbReference type="ARBA" id="ARBA00005695"/>
    </source>
</evidence>
<dbReference type="SUPFAM" id="SSF53850">
    <property type="entry name" value="Periplasmic binding protein-like II"/>
    <property type="match status" value="1"/>
</dbReference>
<dbReference type="GO" id="GO:0043190">
    <property type="term" value="C:ATP-binding cassette (ABC) transporter complex"/>
    <property type="evidence" value="ECO:0007669"/>
    <property type="project" value="InterPro"/>
</dbReference>
<keyword evidence="3" id="KW-0732">Signal</keyword>
<evidence type="ECO:0000313" key="5">
    <source>
        <dbReference type="EMBL" id="TKV56910.1"/>
    </source>
</evidence>
<dbReference type="CDD" id="cd08490">
    <property type="entry name" value="PBP2_NikA_DppA_OppA_like_3"/>
    <property type="match status" value="1"/>
</dbReference>
<comment type="caution">
    <text evidence="5">The sequence shown here is derived from an EMBL/GenBank/DDBJ whole genome shotgun (WGS) entry which is preliminary data.</text>
</comment>
<dbReference type="RefSeq" id="WP_137451297.1">
    <property type="nucleotide sequence ID" value="NZ_SZZH01000006.1"/>
</dbReference>
<dbReference type="InterPro" id="IPR023765">
    <property type="entry name" value="SBP_5_CS"/>
</dbReference>
<dbReference type="InterPro" id="IPR000914">
    <property type="entry name" value="SBP_5_dom"/>
</dbReference>
<dbReference type="AlphaFoldDB" id="A0A4U6QAF3"/>
<proteinExistence type="inferred from homology"/>
<keyword evidence="6" id="KW-1185">Reference proteome</keyword>
<dbReference type="PANTHER" id="PTHR30290:SF65">
    <property type="entry name" value="MONOACYL PHOSPHATIDYLINOSITOL TETRAMANNOSIDE-BINDING PROTEIN LPQW-RELATED"/>
    <property type="match status" value="1"/>
</dbReference>
<dbReference type="GO" id="GO:1904680">
    <property type="term" value="F:peptide transmembrane transporter activity"/>
    <property type="evidence" value="ECO:0007669"/>
    <property type="project" value="TreeGrafter"/>
</dbReference>